<keyword evidence="6" id="KW-0170">Cobalt</keyword>
<dbReference type="Pfam" id="PF01522">
    <property type="entry name" value="Polysacc_deac_1"/>
    <property type="match status" value="1"/>
</dbReference>
<organism evidence="9 10">
    <name type="scientific">Colletotrichum cuscutae</name>
    <dbReference type="NCBI Taxonomy" id="1209917"/>
    <lineage>
        <taxon>Eukaryota</taxon>
        <taxon>Fungi</taxon>
        <taxon>Dikarya</taxon>
        <taxon>Ascomycota</taxon>
        <taxon>Pezizomycotina</taxon>
        <taxon>Sordariomycetes</taxon>
        <taxon>Hypocreomycetidae</taxon>
        <taxon>Glomerellales</taxon>
        <taxon>Glomerellaceae</taxon>
        <taxon>Colletotrichum</taxon>
        <taxon>Colletotrichum acutatum species complex</taxon>
    </lineage>
</organism>
<dbReference type="Proteomes" id="UP001239213">
    <property type="component" value="Unassembled WGS sequence"/>
</dbReference>
<feature type="compositionally biased region" description="Polar residues" evidence="7">
    <location>
        <begin position="442"/>
        <end position="460"/>
    </location>
</feature>
<dbReference type="InterPro" id="IPR011330">
    <property type="entry name" value="Glyco_hydro/deAcase_b/a-brl"/>
</dbReference>
<keyword evidence="3" id="KW-0732">Signal</keyword>
<gene>
    <name evidence="9" type="ORF">CCUS01_07036</name>
</gene>
<protein>
    <submittedName>
        <fullName evidence="9">Chitin deacetylase</fullName>
    </submittedName>
</protein>
<proteinExistence type="predicted"/>
<evidence type="ECO:0000256" key="3">
    <source>
        <dbReference type="ARBA" id="ARBA00022729"/>
    </source>
</evidence>
<keyword evidence="10" id="KW-1185">Reference proteome</keyword>
<name>A0AAI9V308_9PEZI</name>
<dbReference type="AlphaFoldDB" id="A0AAI9V308"/>
<dbReference type="GO" id="GO:0046872">
    <property type="term" value="F:metal ion binding"/>
    <property type="evidence" value="ECO:0007669"/>
    <property type="project" value="UniProtKB-KW"/>
</dbReference>
<accession>A0AAI9V308</accession>
<keyword evidence="5" id="KW-0119">Carbohydrate metabolism</keyword>
<dbReference type="PROSITE" id="PS51677">
    <property type="entry name" value="NODB"/>
    <property type="match status" value="1"/>
</dbReference>
<feature type="domain" description="NodB homology" evidence="8">
    <location>
        <begin position="165"/>
        <end position="354"/>
    </location>
</feature>
<evidence type="ECO:0000256" key="5">
    <source>
        <dbReference type="ARBA" id="ARBA00023277"/>
    </source>
</evidence>
<evidence type="ECO:0000256" key="7">
    <source>
        <dbReference type="SAM" id="MobiDB-lite"/>
    </source>
</evidence>
<dbReference type="PANTHER" id="PTHR46471">
    <property type="entry name" value="CHITIN DEACETYLASE"/>
    <property type="match status" value="1"/>
</dbReference>
<keyword evidence="2" id="KW-0479">Metal-binding</keyword>
<dbReference type="CDD" id="cd10951">
    <property type="entry name" value="CE4_ClCDA_like"/>
    <property type="match status" value="1"/>
</dbReference>
<evidence type="ECO:0000313" key="9">
    <source>
        <dbReference type="EMBL" id="KAK1467769.1"/>
    </source>
</evidence>
<dbReference type="Gene3D" id="3.20.20.370">
    <property type="entry name" value="Glycoside hydrolase/deacetylase"/>
    <property type="match status" value="1"/>
</dbReference>
<dbReference type="GO" id="GO:0016810">
    <property type="term" value="F:hydrolase activity, acting on carbon-nitrogen (but not peptide) bonds"/>
    <property type="evidence" value="ECO:0007669"/>
    <property type="project" value="InterPro"/>
</dbReference>
<evidence type="ECO:0000259" key="8">
    <source>
        <dbReference type="PROSITE" id="PS51677"/>
    </source>
</evidence>
<dbReference type="SUPFAM" id="SSF88713">
    <property type="entry name" value="Glycoside hydrolase/deacetylase"/>
    <property type="match status" value="1"/>
</dbReference>
<evidence type="ECO:0000256" key="2">
    <source>
        <dbReference type="ARBA" id="ARBA00022723"/>
    </source>
</evidence>
<evidence type="ECO:0000256" key="1">
    <source>
        <dbReference type="ARBA" id="ARBA00001941"/>
    </source>
</evidence>
<dbReference type="EMBL" id="MPDP01000256">
    <property type="protein sequence ID" value="KAK1467769.1"/>
    <property type="molecule type" value="Genomic_DNA"/>
</dbReference>
<evidence type="ECO:0000313" key="10">
    <source>
        <dbReference type="Proteomes" id="UP001239213"/>
    </source>
</evidence>
<dbReference type="PANTHER" id="PTHR46471:SF2">
    <property type="entry name" value="CHITIN DEACETYLASE-RELATED"/>
    <property type="match status" value="1"/>
</dbReference>
<keyword evidence="4" id="KW-0378">Hydrolase</keyword>
<feature type="compositionally biased region" description="Low complexity" evidence="7">
    <location>
        <begin position="386"/>
        <end position="418"/>
    </location>
</feature>
<dbReference type="InterPro" id="IPR002509">
    <property type="entry name" value="NODB_dom"/>
</dbReference>
<feature type="region of interest" description="Disordered" evidence="7">
    <location>
        <begin position="367"/>
        <end position="464"/>
    </location>
</feature>
<sequence length="516" mass="55440">MSAYGYPKRRGHGAAHRSFGRFWYTPSLLRHQAAARGLPLPHEQAPNLASRKKDRALTVIHAIPLASSCLDRYKCSHPTQFEVELVIAHLVDRLTVIRFEPHHRTAKMLVRVHSLSLLAAILACGDLAAAVPLESASALNTRDLPRPRFGNVPYGVDITRCTVNGKLALSFDDGPGEYTSQVLDTLEKNGNIKATFFLVGTNGNNGIASGTYTSVLKRMLSAGHQLGSHSWSHKDFNTISKDQQIQEVLQNEEVFAKTLGLIPTYFRPPYTHCDGQCISTLNDFAYHVTDYNLDTKDWVDNGVNSKATFSGAINGASPASSSFISLAHDIHTFTVNGFVQFMIDTAREKGFDFTTIGDCLGDPASNWYRDPKTGEPWSGVKEEPKPTTTSKEIIIPTTTSTPISSTTSAPETKTLTTKSELETAKHSVTVKSASETEKPESETATPTATGTGVKPSTASRTVDGGAHIGIPVTLTGTTAAVRPTSTNTVVEVNAAGRAVFSAGGAIAGAIAWALMV</sequence>
<evidence type="ECO:0000256" key="4">
    <source>
        <dbReference type="ARBA" id="ARBA00022801"/>
    </source>
</evidence>
<comment type="caution">
    <text evidence="9">The sequence shown here is derived from an EMBL/GenBank/DDBJ whole genome shotgun (WGS) entry which is preliminary data.</text>
</comment>
<dbReference type="GO" id="GO:0005975">
    <property type="term" value="P:carbohydrate metabolic process"/>
    <property type="evidence" value="ECO:0007669"/>
    <property type="project" value="InterPro"/>
</dbReference>
<reference evidence="9" key="1">
    <citation type="submission" date="2016-11" db="EMBL/GenBank/DDBJ databases">
        <title>The genome sequence of Colletotrichum cuscutae.</title>
        <authorList>
            <person name="Baroncelli R."/>
        </authorList>
    </citation>
    <scope>NUCLEOTIDE SEQUENCE</scope>
    <source>
        <strain evidence="9">IMI 304802</strain>
    </source>
</reference>
<comment type="cofactor">
    <cofactor evidence="1">
        <name>Co(2+)</name>
        <dbReference type="ChEBI" id="CHEBI:48828"/>
    </cofactor>
</comment>
<evidence type="ECO:0000256" key="6">
    <source>
        <dbReference type="ARBA" id="ARBA00023285"/>
    </source>
</evidence>